<feature type="region of interest" description="Disordered" evidence="6">
    <location>
        <begin position="205"/>
        <end position="242"/>
    </location>
</feature>
<gene>
    <name evidence="9" type="ORF">BSTEL_0517</name>
</gene>
<dbReference type="GO" id="GO:0015086">
    <property type="term" value="F:cadmium ion transmembrane transporter activity"/>
    <property type="evidence" value="ECO:0007669"/>
    <property type="project" value="TreeGrafter"/>
</dbReference>
<dbReference type="Gene3D" id="3.40.1110.10">
    <property type="entry name" value="Calcium-transporting ATPase, cytoplasmic domain N"/>
    <property type="match status" value="1"/>
</dbReference>
<dbReference type="Pfam" id="PF00122">
    <property type="entry name" value="E1-E2_ATPase"/>
    <property type="match status" value="1"/>
</dbReference>
<evidence type="ECO:0000256" key="3">
    <source>
        <dbReference type="ARBA" id="ARBA00022692"/>
    </source>
</evidence>
<keyword evidence="10" id="KW-1185">Reference proteome</keyword>
<evidence type="ECO:0000256" key="6">
    <source>
        <dbReference type="SAM" id="MobiDB-lite"/>
    </source>
</evidence>
<evidence type="ECO:0000259" key="8">
    <source>
        <dbReference type="Pfam" id="PF00122"/>
    </source>
</evidence>
<dbReference type="Gene3D" id="1.20.1110.10">
    <property type="entry name" value="Calcium-transporting ATPase, transmembrane domain"/>
    <property type="match status" value="1"/>
</dbReference>
<evidence type="ECO:0000313" key="10">
    <source>
        <dbReference type="Proteomes" id="UP000029004"/>
    </source>
</evidence>
<protein>
    <submittedName>
        <fullName evidence="9">E1-E2 ATPase</fullName>
        <ecNumber evidence="9">3.6.3.-</ecNumber>
    </submittedName>
</protein>
<dbReference type="InterPro" id="IPR023299">
    <property type="entry name" value="ATPase_P-typ_cyto_dom_N"/>
</dbReference>
<comment type="subcellular location">
    <subcellularLocation>
        <location evidence="1">Cell membrane</location>
        <topology evidence="1">Multi-pass membrane protein</topology>
    </subcellularLocation>
</comment>
<dbReference type="SUPFAM" id="SSF81653">
    <property type="entry name" value="Calcium ATPase, transduction domain A"/>
    <property type="match status" value="1"/>
</dbReference>
<name>A0A087DJL1_9BIFI</name>
<proteinExistence type="inferred from homology"/>
<dbReference type="PROSITE" id="PS01229">
    <property type="entry name" value="COF_2"/>
    <property type="match status" value="1"/>
</dbReference>
<feature type="region of interest" description="Disordered" evidence="6">
    <location>
        <begin position="264"/>
        <end position="285"/>
    </location>
</feature>
<dbReference type="SUPFAM" id="SSF56784">
    <property type="entry name" value="HAD-like"/>
    <property type="match status" value="1"/>
</dbReference>
<evidence type="ECO:0000256" key="1">
    <source>
        <dbReference type="ARBA" id="ARBA00004651"/>
    </source>
</evidence>
<dbReference type="GO" id="GO:0016887">
    <property type="term" value="F:ATP hydrolysis activity"/>
    <property type="evidence" value="ECO:0007669"/>
    <property type="project" value="InterPro"/>
</dbReference>
<feature type="transmembrane region" description="Helical" evidence="7">
    <location>
        <begin position="147"/>
        <end position="172"/>
    </location>
</feature>
<dbReference type="InterPro" id="IPR036412">
    <property type="entry name" value="HAD-like_sf"/>
</dbReference>
<dbReference type="SUPFAM" id="SSF81665">
    <property type="entry name" value="Calcium ATPase, transmembrane domain M"/>
    <property type="match status" value="1"/>
</dbReference>
<dbReference type="Pfam" id="PF00702">
    <property type="entry name" value="Hydrolase"/>
    <property type="match status" value="1"/>
</dbReference>
<dbReference type="AlphaFoldDB" id="A0A087DJL1"/>
<feature type="compositionally biased region" description="Basic and acidic residues" evidence="6">
    <location>
        <begin position="699"/>
        <end position="709"/>
    </location>
</feature>
<feature type="transmembrane region" description="Helical" evidence="7">
    <location>
        <begin position="425"/>
        <end position="444"/>
    </location>
</feature>
<evidence type="ECO:0000256" key="4">
    <source>
        <dbReference type="ARBA" id="ARBA00022989"/>
    </source>
</evidence>
<dbReference type="STRING" id="762211.BSTEL_0517"/>
<dbReference type="InterPro" id="IPR059000">
    <property type="entry name" value="ATPase_P-type_domA"/>
</dbReference>
<feature type="transmembrane region" description="Helical" evidence="7">
    <location>
        <begin position="1037"/>
        <end position="1059"/>
    </location>
</feature>
<dbReference type="PANTHER" id="PTHR48085">
    <property type="entry name" value="CADMIUM/ZINC-TRANSPORTING ATPASE HMA2-RELATED"/>
    <property type="match status" value="1"/>
</dbReference>
<comment type="caution">
    <text evidence="9">The sequence shown here is derived from an EMBL/GenBank/DDBJ whole genome shotgun (WGS) entry which is preliminary data.</text>
</comment>
<feature type="compositionally biased region" description="Polar residues" evidence="6">
    <location>
        <begin position="1"/>
        <end position="10"/>
    </location>
</feature>
<dbReference type="NCBIfam" id="TIGR01494">
    <property type="entry name" value="ATPase_P-type"/>
    <property type="match status" value="1"/>
</dbReference>
<keyword evidence="3 7" id="KW-0812">Transmembrane</keyword>
<feature type="transmembrane region" description="Helical" evidence="7">
    <location>
        <begin position="1010"/>
        <end position="1031"/>
    </location>
</feature>
<dbReference type="GO" id="GO:0005524">
    <property type="term" value="F:ATP binding"/>
    <property type="evidence" value="ECO:0007669"/>
    <property type="project" value="InterPro"/>
</dbReference>
<dbReference type="EMBL" id="JGZP01000016">
    <property type="protein sequence ID" value="KFI95711.1"/>
    <property type="molecule type" value="Genomic_DNA"/>
</dbReference>
<feature type="compositionally biased region" description="Basic and acidic residues" evidence="6">
    <location>
        <begin position="721"/>
        <end position="731"/>
    </location>
</feature>
<evidence type="ECO:0000256" key="2">
    <source>
        <dbReference type="ARBA" id="ARBA00006024"/>
    </source>
</evidence>
<keyword evidence="4 7" id="KW-1133">Transmembrane helix</keyword>
<dbReference type="EC" id="3.6.3.-" evidence="9"/>
<dbReference type="GO" id="GO:0005886">
    <property type="term" value="C:plasma membrane"/>
    <property type="evidence" value="ECO:0007669"/>
    <property type="project" value="UniProtKB-SubCell"/>
</dbReference>
<feature type="compositionally biased region" description="Low complexity" evidence="6">
    <location>
        <begin position="11"/>
        <end position="21"/>
    </location>
</feature>
<feature type="region of interest" description="Disordered" evidence="6">
    <location>
        <begin position="1"/>
        <end position="26"/>
    </location>
</feature>
<comment type="similarity">
    <text evidence="2">Belongs to the cation transport ATPase (P-type) (TC 3.A.3) family. Type IB subfamily.</text>
</comment>
<dbReference type="InterPro" id="IPR023298">
    <property type="entry name" value="ATPase_P-typ_TM_dom_sf"/>
</dbReference>
<sequence>MSQLSSPSVATGSGDQTTSSDSRIDSQAHVIPAASSIPSDHRGVIPAIIDLCHRLPMLPVVIFSAIPVALLWNIRLWSVISWPASSASSASPASLASLASLTSSALAALTHPSLGQWIVIALVAYTVIGTVIGMIDDIRHGQVGIDLLAVLAMLSTLAVGEYWASWAVVLMVTSGEAIEEYAQSKAEHSLTALLDAAPRTAHVANLPGVGRGVDGGGRDGDGRENARRAGTSDTADDAPRAARNIAPIRDDDGFRHVTAAHAAGRNASGRGTATRDASGRGVEAENHTADDVCALTGRDPETCDPAVARADARVRPGADARFDTVPVDQVRLGDVVIVLPGETVPVDGELLSGAATLDLSAINGEPVPREVYAGARVMSGAVNGSTTLAMRAVEVAADSQYQRILAMVSQAQESRPAVVRTADRLAVPFTLLSLLIAGVAWAVAGTPLRFAQVLVLATPCPLLIAAPVAYIAGTSRLAAAGVLIKTQDVIEQLGRVTQVFFDKTGTLTVKQPQVVRVEMVDDDGVADSAGVGGSNVGSGDSDVDGGGLGAGAIGSVADSGTGAGGSRAPKLDEDHVLMFAGVVESYSVHVLAKGIAAAGRKALGRLHARYAAGRRECPENEAGAVAGGVAASDSVAGAGHGRYGRDYPVVTNVKEESGKGISAEVNGHAVRVGRLAFAAAGEDGFVMTTTPSRPAADSPRQRGWDEIGRARPMGPFQGDGPRQRGRDEIRRAHPMGSFQGDGSRQRGRGEMAVPAGGDRRAVRAEGWSASGPLTPLRGQLPLEGDAKDAVTAVPVSGMQSAQRGAKSGARFGMLAADEMASYVAVDGRLVARIVLRDVPRANVKSALARLHELGVAKLTMLTGDKRASAEIIAREVGIDEVHAELFPEDKVAAVRDAAGGNEERGNGFAKTGGEAAAGQAYAVREGVADGFGRRNVAGLCSRFRAAAAPVTMMVGDGVNDAPVLAAAGIGVAMTDGTSTAASESAQVVVMNDDIAAVPRAIAIARRTKRVMLQAVVVGLALAVIGMVAAAFDLIPVVVGAFLQEGIDVVSILWALTAVLDRD</sequence>
<dbReference type="RefSeq" id="WP_338010581.1">
    <property type="nucleotide sequence ID" value="NZ_JGZP01000016.1"/>
</dbReference>
<evidence type="ECO:0000313" key="9">
    <source>
        <dbReference type="EMBL" id="KFI95711.1"/>
    </source>
</evidence>
<keyword evidence="9" id="KW-0378">Hydrolase</keyword>
<dbReference type="PROSITE" id="PS00154">
    <property type="entry name" value="ATPASE_E1_E2"/>
    <property type="match status" value="1"/>
</dbReference>
<accession>A0A087DJL1</accession>
<feature type="region of interest" description="Disordered" evidence="6">
    <location>
        <begin position="688"/>
        <end position="757"/>
    </location>
</feature>
<reference evidence="9 10" key="1">
    <citation type="submission" date="2014-03" db="EMBL/GenBank/DDBJ databases">
        <title>Genomics of Bifidobacteria.</title>
        <authorList>
            <person name="Ventura M."/>
            <person name="Milani C."/>
            <person name="Lugli G.A."/>
        </authorList>
    </citation>
    <scope>NUCLEOTIDE SEQUENCE [LARGE SCALE GENOMIC DNA]</scope>
    <source>
        <strain evidence="9 10">DSM 23968</strain>
    </source>
</reference>
<feature type="transmembrane region" description="Helical" evidence="7">
    <location>
        <begin position="450"/>
        <end position="472"/>
    </location>
</feature>
<dbReference type="Gene3D" id="2.70.150.10">
    <property type="entry name" value="Calcium-transporting ATPase, cytoplasmic transduction domain A"/>
    <property type="match status" value="1"/>
</dbReference>
<dbReference type="InterPro" id="IPR001757">
    <property type="entry name" value="P_typ_ATPase"/>
</dbReference>
<feature type="transmembrane region" description="Helical" evidence="7">
    <location>
        <begin position="57"/>
        <end position="78"/>
    </location>
</feature>
<dbReference type="Pfam" id="PF08282">
    <property type="entry name" value="Hydrolase_3"/>
    <property type="match status" value="1"/>
</dbReference>
<keyword evidence="5 7" id="KW-0472">Membrane</keyword>
<dbReference type="InterPro" id="IPR023214">
    <property type="entry name" value="HAD_sf"/>
</dbReference>
<dbReference type="Gene3D" id="3.40.50.1000">
    <property type="entry name" value="HAD superfamily/HAD-like"/>
    <property type="match status" value="2"/>
</dbReference>
<dbReference type="Proteomes" id="UP000029004">
    <property type="component" value="Unassembled WGS sequence"/>
</dbReference>
<dbReference type="PANTHER" id="PTHR48085:SF5">
    <property type="entry name" value="CADMIUM_ZINC-TRANSPORTING ATPASE HMA4-RELATED"/>
    <property type="match status" value="1"/>
</dbReference>
<feature type="compositionally biased region" description="Basic and acidic residues" evidence="6">
    <location>
        <begin position="216"/>
        <end position="227"/>
    </location>
</feature>
<evidence type="ECO:0000256" key="5">
    <source>
        <dbReference type="ARBA" id="ARBA00023136"/>
    </source>
</evidence>
<dbReference type="eggNOG" id="COG2217">
    <property type="taxonomic scope" value="Bacteria"/>
</dbReference>
<dbReference type="PRINTS" id="PR00119">
    <property type="entry name" value="CATATPASE"/>
</dbReference>
<dbReference type="InterPro" id="IPR051014">
    <property type="entry name" value="Cation_Transport_ATPase_IB"/>
</dbReference>
<organism evidence="9 10">
    <name type="scientific">Bifidobacterium stellenboschense</name>
    <dbReference type="NCBI Taxonomy" id="762211"/>
    <lineage>
        <taxon>Bacteria</taxon>
        <taxon>Bacillati</taxon>
        <taxon>Actinomycetota</taxon>
        <taxon>Actinomycetes</taxon>
        <taxon>Bifidobacteriales</taxon>
        <taxon>Bifidobacteriaceae</taxon>
        <taxon>Bifidobacterium</taxon>
    </lineage>
</organism>
<dbReference type="InterPro" id="IPR008250">
    <property type="entry name" value="ATPase_P-typ_transduc_dom_A_sf"/>
</dbReference>
<dbReference type="InterPro" id="IPR018303">
    <property type="entry name" value="ATPase_P-typ_P_site"/>
</dbReference>
<feature type="domain" description="P-type ATPase A" evidence="8">
    <location>
        <begin position="311"/>
        <end position="408"/>
    </location>
</feature>
<feature type="transmembrane region" description="Helical" evidence="7">
    <location>
        <begin position="117"/>
        <end position="135"/>
    </location>
</feature>
<evidence type="ECO:0000256" key="7">
    <source>
        <dbReference type="SAM" id="Phobius"/>
    </source>
</evidence>